<reference evidence="2 3" key="1">
    <citation type="submission" date="2019-06" db="EMBL/GenBank/DDBJ databases">
        <title>New taxonomy in bacterial strain CC-CFT640, isolated from vineyard.</title>
        <authorList>
            <person name="Lin S.-Y."/>
            <person name="Tsai C.-F."/>
            <person name="Young C.-C."/>
        </authorList>
    </citation>
    <scope>NUCLEOTIDE SEQUENCE [LARGE SCALE GENOMIC DNA]</scope>
    <source>
        <strain evidence="2 3">CC-CFT640</strain>
    </source>
</reference>
<dbReference type="EMBL" id="VDUZ01000075">
    <property type="protein sequence ID" value="TXL69653.1"/>
    <property type="molecule type" value="Genomic_DNA"/>
</dbReference>
<accession>A0A5C8P7N3</accession>
<evidence type="ECO:0000313" key="2">
    <source>
        <dbReference type="EMBL" id="TXL69653.1"/>
    </source>
</evidence>
<proteinExistence type="predicted"/>
<evidence type="ECO:0000256" key="1">
    <source>
        <dbReference type="SAM" id="SignalP"/>
    </source>
</evidence>
<keyword evidence="3" id="KW-1185">Reference proteome</keyword>
<sequence>MRKFQIAMPMIALATMVVAGEAVAQQQPPQFPNMSFFITSTGGPKGADYGGLTGADAHCQALAEKAGAGAKTWRAYLSAQATGGATAVNARDRIGKGPWLNAAGVRIATDVADLHSAHNRIDTENGLAENGRRIPSRLFVVNQHDILTGSLEDGTAPPPDKDMTCGNWTKSGEGAAMVGHHDRMGLRDDAPSKSWNASHPSRGCSADALKSSGGAGLLYCFAAN</sequence>
<comment type="caution">
    <text evidence="2">The sequence shown here is derived from an EMBL/GenBank/DDBJ whole genome shotgun (WGS) entry which is preliminary data.</text>
</comment>
<evidence type="ECO:0000313" key="3">
    <source>
        <dbReference type="Proteomes" id="UP000321638"/>
    </source>
</evidence>
<gene>
    <name evidence="2" type="ORF">FHP25_37955</name>
</gene>
<feature type="signal peptide" evidence="1">
    <location>
        <begin position="1"/>
        <end position="24"/>
    </location>
</feature>
<dbReference type="AlphaFoldDB" id="A0A5C8P7N3"/>
<dbReference type="SUPFAM" id="SSF56436">
    <property type="entry name" value="C-type lectin-like"/>
    <property type="match status" value="1"/>
</dbReference>
<dbReference type="Gene3D" id="3.10.100.10">
    <property type="entry name" value="Mannose-Binding Protein A, subunit A"/>
    <property type="match status" value="1"/>
</dbReference>
<dbReference type="OrthoDB" id="3078267at2"/>
<name>A0A5C8P7N3_9HYPH</name>
<keyword evidence="1" id="KW-0732">Signal</keyword>
<dbReference type="RefSeq" id="WP_147852228.1">
    <property type="nucleotide sequence ID" value="NZ_VDUZ01000075.1"/>
</dbReference>
<protein>
    <recommendedName>
        <fullName evidence="4">Lectin</fullName>
    </recommendedName>
</protein>
<organism evidence="2 3">
    <name type="scientific">Vineibacter terrae</name>
    <dbReference type="NCBI Taxonomy" id="2586908"/>
    <lineage>
        <taxon>Bacteria</taxon>
        <taxon>Pseudomonadati</taxon>
        <taxon>Pseudomonadota</taxon>
        <taxon>Alphaproteobacteria</taxon>
        <taxon>Hyphomicrobiales</taxon>
        <taxon>Vineibacter</taxon>
    </lineage>
</organism>
<dbReference type="Proteomes" id="UP000321638">
    <property type="component" value="Unassembled WGS sequence"/>
</dbReference>
<evidence type="ECO:0008006" key="4">
    <source>
        <dbReference type="Google" id="ProtNLM"/>
    </source>
</evidence>
<dbReference type="InterPro" id="IPR016186">
    <property type="entry name" value="C-type_lectin-like/link_sf"/>
</dbReference>
<dbReference type="InterPro" id="IPR016187">
    <property type="entry name" value="CTDL_fold"/>
</dbReference>
<feature type="chain" id="PRO_5023047645" description="Lectin" evidence="1">
    <location>
        <begin position="25"/>
        <end position="224"/>
    </location>
</feature>